<dbReference type="InterPro" id="IPR000679">
    <property type="entry name" value="Znf_GATA"/>
</dbReference>
<evidence type="ECO:0000256" key="2">
    <source>
        <dbReference type="ARBA" id="ARBA00022723"/>
    </source>
</evidence>
<feature type="compositionally biased region" description="Low complexity" evidence="7">
    <location>
        <begin position="672"/>
        <end position="682"/>
    </location>
</feature>
<keyword evidence="3 6" id="KW-0863">Zinc-finger</keyword>
<keyword evidence="2" id="KW-0479">Metal-binding</keyword>
<dbReference type="GO" id="GO:0045944">
    <property type="term" value="P:positive regulation of transcription by RNA polymerase II"/>
    <property type="evidence" value="ECO:0007669"/>
    <property type="project" value="TreeGrafter"/>
</dbReference>
<feature type="region of interest" description="Disordered" evidence="7">
    <location>
        <begin position="276"/>
        <end position="336"/>
    </location>
</feature>
<organism evidence="9 10">
    <name type="scientific">Powellomyces hirtus</name>
    <dbReference type="NCBI Taxonomy" id="109895"/>
    <lineage>
        <taxon>Eukaryota</taxon>
        <taxon>Fungi</taxon>
        <taxon>Fungi incertae sedis</taxon>
        <taxon>Chytridiomycota</taxon>
        <taxon>Chytridiomycota incertae sedis</taxon>
        <taxon>Chytridiomycetes</taxon>
        <taxon>Spizellomycetales</taxon>
        <taxon>Powellomycetaceae</taxon>
        <taxon>Powellomyces</taxon>
    </lineage>
</organism>
<keyword evidence="5" id="KW-0539">Nucleus</keyword>
<dbReference type="EMBL" id="QEAQ01000025">
    <property type="protein sequence ID" value="TPX59435.1"/>
    <property type="molecule type" value="Genomic_DNA"/>
</dbReference>
<feature type="compositionally biased region" description="Polar residues" evidence="7">
    <location>
        <begin position="314"/>
        <end position="333"/>
    </location>
</feature>
<feature type="compositionally biased region" description="Low complexity" evidence="7">
    <location>
        <begin position="745"/>
        <end position="772"/>
    </location>
</feature>
<dbReference type="GO" id="GO:0008270">
    <property type="term" value="F:zinc ion binding"/>
    <property type="evidence" value="ECO:0007669"/>
    <property type="project" value="UniProtKB-KW"/>
</dbReference>
<dbReference type="PANTHER" id="PTHR10071:SF281">
    <property type="entry name" value="BOX A-BINDING FACTOR-RELATED"/>
    <property type="match status" value="1"/>
</dbReference>
<evidence type="ECO:0000313" key="10">
    <source>
        <dbReference type="Proteomes" id="UP000318582"/>
    </source>
</evidence>
<evidence type="ECO:0000313" key="9">
    <source>
        <dbReference type="EMBL" id="TPX59435.1"/>
    </source>
</evidence>
<feature type="compositionally biased region" description="Low complexity" evidence="7">
    <location>
        <begin position="290"/>
        <end position="305"/>
    </location>
</feature>
<evidence type="ECO:0000256" key="4">
    <source>
        <dbReference type="ARBA" id="ARBA00022833"/>
    </source>
</evidence>
<feature type="region of interest" description="Disordered" evidence="7">
    <location>
        <begin position="475"/>
        <end position="507"/>
    </location>
</feature>
<dbReference type="Gene3D" id="3.30.50.10">
    <property type="entry name" value="Erythroid Transcription Factor GATA-1, subunit A"/>
    <property type="match status" value="1"/>
</dbReference>
<proteinExistence type="predicted"/>
<dbReference type="GO" id="GO:0000981">
    <property type="term" value="F:DNA-binding transcription factor activity, RNA polymerase II-specific"/>
    <property type="evidence" value="ECO:0007669"/>
    <property type="project" value="TreeGrafter"/>
</dbReference>
<keyword evidence="4" id="KW-0862">Zinc</keyword>
<dbReference type="Proteomes" id="UP000318582">
    <property type="component" value="Unassembled WGS sequence"/>
</dbReference>
<feature type="region of interest" description="Disordered" evidence="7">
    <location>
        <begin position="695"/>
        <end position="844"/>
    </location>
</feature>
<feature type="region of interest" description="Disordered" evidence="7">
    <location>
        <begin position="575"/>
        <end position="594"/>
    </location>
</feature>
<feature type="compositionally biased region" description="Basic and acidic residues" evidence="7">
    <location>
        <begin position="33"/>
        <end position="66"/>
    </location>
</feature>
<dbReference type="SMART" id="SM00401">
    <property type="entry name" value="ZnF_GATA"/>
    <property type="match status" value="1"/>
</dbReference>
<evidence type="ECO:0000256" key="6">
    <source>
        <dbReference type="PROSITE-ProRule" id="PRU00094"/>
    </source>
</evidence>
<feature type="compositionally biased region" description="Pro residues" evidence="7">
    <location>
        <begin position="490"/>
        <end position="504"/>
    </location>
</feature>
<feature type="compositionally biased region" description="Low complexity" evidence="7">
    <location>
        <begin position="11"/>
        <end position="32"/>
    </location>
</feature>
<accession>A0A507E813</accession>
<evidence type="ECO:0000256" key="7">
    <source>
        <dbReference type="SAM" id="MobiDB-lite"/>
    </source>
</evidence>
<evidence type="ECO:0000256" key="1">
    <source>
        <dbReference type="ARBA" id="ARBA00004123"/>
    </source>
</evidence>
<comment type="subcellular location">
    <subcellularLocation>
        <location evidence="1">Nucleus</location>
    </subcellularLocation>
</comment>
<feature type="compositionally biased region" description="Basic and acidic residues" evidence="7">
    <location>
        <begin position="145"/>
        <end position="156"/>
    </location>
</feature>
<dbReference type="CDD" id="cd00202">
    <property type="entry name" value="ZnF_GATA"/>
    <property type="match status" value="1"/>
</dbReference>
<dbReference type="InterPro" id="IPR013088">
    <property type="entry name" value="Znf_NHR/GATA"/>
</dbReference>
<feature type="domain" description="GATA-type" evidence="8">
    <location>
        <begin position="322"/>
        <end position="375"/>
    </location>
</feature>
<dbReference type="AlphaFoldDB" id="A0A507E813"/>
<comment type="caution">
    <text evidence="9">The sequence shown here is derived from an EMBL/GenBank/DDBJ whole genome shotgun (WGS) entry which is preliminary data.</text>
</comment>
<sequence>MSWRLMHKQLTKTAQQQQRQQQHKSPQLQPQQEQEREPHTSLKKKDSQPPPKESRDDGPHHPEAGELRSLSNSSTTAQSWSGSSSHNPYSSPTSTNFHTAWPNVTTPESNSSHRNSNAHSNHPTTASPHGFGSDRRMLPQPESIEDTRSSISRDNRLVGGPGADQIFPLQPTYNDISMSVPLLDYSFPAITVPHSQHDVVESPMSLDGFHPDFDFSYNPEYFHESQSGEMDVSVNSIVSLSEIVPTVAHLVDGRSLNASTEVSAVSDSHEFATQATSLPAAQTSDEDSTKSASTSASRSSISKASGPPIKQPSRRTSSTPAYVPPSTCSNCGTDKTPLWRRDAKGDPLCNACGLFFKLHGVERPVSMKKDVVRTRIRKKDKGKDGETPTPVPVVRKTKRHSLRDVPPPHKRFTSAADGGQEQEQPDNDSALPVVPATPPESGQVSVDSVLAISPWTPTLINDTLRSVHSRSESSLTTLYESHQRPTDGVPSPPCLPSAPPPSPPQLIYLQKGKRRRGDSDTPMYPSSSNALHATSGSYMIGRMHPTSSFPSFAYQDNVTMSTHDPAAMSYVPTKLASPTPPSLEQDPTTTTTNPLAPNMLRGLLQEFLDTQTRNGSIPPGVDLAALLQGLEALNVGGRASAPITSSPSLQQQHYAGYSMSSTADMGPVSPLQQEQQQAAQTQPHMTLYKNASVNHQQLQTPDHCQPQVYGSSYDAPSKHHGQQPQGHIYHQSDYDRVTSEPYHPQAQQQQQQRASYAHTSSPSACSSLSPISRNADSSQDTTSHHTIRHHGHSATQNFPQPRQQRHQTAYENHHPQRMPAAIQQRQRHQPPQHANPATAGYYTDSSYPYNSDDVMMVGRMWSCEEPVGNVTESFVDRVFGYGE</sequence>
<dbReference type="GO" id="GO:0000122">
    <property type="term" value="P:negative regulation of transcription by RNA polymerase II"/>
    <property type="evidence" value="ECO:0007669"/>
    <property type="project" value="TreeGrafter"/>
</dbReference>
<feature type="region of interest" description="Disordered" evidence="7">
    <location>
        <begin position="1"/>
        <end position="163"/>
    </location>
</feature>
<feature type="region of interest" description="Disordered" evidence="7">
    <location>
        <begin position="398"/>
        <end position="444"/>
    </location>
</feature>
<feature type="region of interest" description="Disordered" evidence="7">
    <location>
        <begin position="659"/>
        <end position="682"/>
    </location>
</feature>
<feature type="compositionally biased region" description="Low complexity" evidence="7">
    <location>
        <begin position="69"/>
        <end position="96"/>
    </location>
</feature>
<dbReference type="InterPro" id="IPR039355">
    <property type="entry name" value="Transcription_factor_GATA"/>
</dbReference>
<feature type="compositionally biased region" description="Low complexity" evidence="7">
    <location>
        <begin position="109"/>
        <end position="122"/>
    </location>
</feature>
<keyword evidence="10" id="KW-1185">Reference proteome</keyword>
<dbReference type="FunFam" id="3.30.50.10:FF:000007">
    <property type="entry name" value="Nitrogen regulatory AreA, N-terminal"/>
    <property type="match status" value="1"/>
</dbReference>
<dbReference type="PRINTS" id="PR00619">
    <property type="entry name" value="GATAZNFINGER"/>
</dbReference>
<dbReference type="Pfam" id="PF00320">
    <property type="entry name" value="GATA"/>
    <property type="match status" value="1"/>
</dbReference>
<evidence type="ECO:0000256" key="5">
    <source>
        <dbReference type="ARBA" id="ARBA00023242"/>
    </source>
</evidence>
<gene>
    <name evidence="9" type="ORF">PhCBS80983_g02440</name>
</gene>
<protein>
    <recommendedName>
        <fullName evidence="8">GATA-type domain-containing protein</fullName>
    </recommendedName>
</protein>
<feature type="compositionally biased region" description="Polar residues" evidence="7">
    <location>
        <begin position="793"/>
        <end position="810"/>
    </location>
</feature>
<reference evidence="9 10" key="1">
    <citation type="journal article" date="2019" name="Sci. Rep.">
        <title>Comparative genomics of chytrid fungi reveal insights into the obligate biotrophic and pathogenic lifestyle of Synchytrium endobioticum.</title>
        <authorList>
            <person name="van de Vossenberg B.T.L.H."/>
            <person name="Warris S."/>
            <person name="Nguyen H.D.T."/>
            <person name="van Gent-Pelzer M.P.E."/>
            <person name="Joly D.L."/>
            <person name="van de Geest H.C."/>
            <person name="Bonants P.J.M."/>
            <person name="Smith D.S."/>
            <person name="Levesque C.A."/>
            <person name="van der Lee T.A.J."/>
        </authorList>
    </citation>
    <scope>NUCLEOTIDE SEQUENCE [LARGE SCALE GENOMIC DNA]</scope>
    <source>
        <strain evidence="9 10">CBS 809.83</strain>
    </source>
</reference>
<dbReference type="GO" id="GO:0000978">
    <property type="term" value="F:RNA polymerase II cis-regulatory region sequence-specific DNA binding"/>
    <property type="evidence" value="ECO:0007669"/>
    <property type="project" value="TreeGrafter"/>
</dbReference>
<dbReference type="GO" id="GO:0005634">
    <property type="term" value="C:nucleus"/>
    <property type="evidence" value="ECO:0007669"/>
    <property type="project" value="UniProtKB-SubCell"/>
</dbReference>
<dbReference type="PANTHER" id="PTHR10071">
    <property type="entry name" value="TRANSCRIPTION FACTOR GATA FAMILY MEMBER"/>
    <property type="match status" value="1"/>
</dbReference>
<evidence type="ECO:0000259" key="8">
    <source>
        <dbReference type="PROSITE" id="PS50114"/>
    </source>
</evidence>
<dbReference type="PROSITE" id="PS00344">
    <property type="entry name" value="GATA_ZN_FINGER_1"/>
    <property type="match status" value="1"/>
</dbReference>
<dbReference type="PROSITE" id="PS50114">
    <property type="entry name" value="GATA_ZN_FINGER_2"/>
    <property type="match status" value="1"/>
</dbReference>
<evidence type="ECO:0000256" key="3">
    <source>
        <dbReference type="ARBA" id="ARBA00022771"/>
    </source>
</evidence>
<name>A0A507E813_9FUNG</name>
<feature type="compositionally biased region" description="Basic residues" evidence="7">
    <location>
        <begin position="1"/>
        <end position="10"/>
    </location>
</feature>
<dbReference type="SUPFAM" id="SSF57716">
    <property type="entry name" value="Glucocorticoid receptor-like (DNA-binding domain)"/>
    <property type="match status" value="1"/>
</dbReference>
<dbReference type="STRING" id="109895.A0A507E813"/>